<protein>
    <recommendedName>
        <fullName evidence="4">Putative pterin-4-alpha-carbinolamine dehydratase</fullName>
        <shortName evidence="4">PHS</shortName>
        <ecNumber evidence="4">4.2.1.96</ecNumber>
    </recommendedName>
    <alternativeName>
        <fullName evidence="4">4-alpha-hydroxy-tetrahydropterin dehydratase</fullName>
    </alternativeName>
    <alternativeName>
        <fullName evidence="4">Pterin carbinolamine dehydratase</fullName>
        <shortName evidence="4">PCD</shortName>
    </alternativeName>
</protein>
<evidence type="ECO:0000256" key="4">
    <source>
        <dbReference type="HAMAP-Rule" id="MF_00434"/>
    </source>
</evidence>
<evidence type="ECO:0000256" key="1">
    <source>
        <dbReference type="ARBA" id="ARBA00001554"/>
    </source>
</evidence>
<dbReference type="Gene3D" id="3.30.1360.20">
    <property type="entry name" value="Transcriptional coactivator/pterin dehydratase"/>
    <property type="match status" value="1"/>
</dbReference>
<dbReference type="HAMAP" id="MF_00434">
    <property type="entry name" value="Pterin_4_alpha"/>
    <property type="match status" value="1"/>
</dbReference>
<keyword evidence="3 4" id="KW-0456">Lyase</keyword>
<dbReference type="PANTHER" id="PTHR42805:SF1">
    <property type="entry name" value="PTERIN-4-ALPHA-CARBINOLAMINE DEHYDRATASE-RELATED"/>
    <property type="match status" value="1"/>
</dbReference>
<sequence>MTTLNNQPCEACRADAPEVSEQEKESLFPQIPQWIQVEEDGVEKLQRHFSFRNFEQALAFTNQIGQLAEREGHHPAILTEYGKVTVTWWTHKINGLHRNDFICAAKTDALLDQ</sequence>
<dbReference type="GO" id="GO:0006729">
    <property type="term" value="P:tetrahydrobiopterin biosynthetic process"/>
    <property type="evidence" value="ECO:0007669"/>
    <property type="project" value="InterPro"/>
</dbReference>
<dbReference type="Proteomes" id="UP000029444">
    <property type="component" value="Unassembled WGS sequence"/>
</dbReference>
<dbReference type="AlphaFoldDB" id="A0A095TPI4"/>
<proteinExistence type="inferred from homology"/>
<dbReference type="STRING" id="1177154.Y5S_02373"/>
<dbReference type="EC" id="4.2.1.96" evidence="4"/>
<dbReference type="eggNOG" id="COG2154">
    <property type="taxonomic scope" value="Bacteria"/>
</dbReference>
<dbReference type="CDD" id="cd00913">
    <property type="entry name" value="PCD_DCoH_subfamily_a"/>
    <property type="match status" value="1"/>
</dbReference>
<dbReference type="PANTHER" id="PTHR42805">
    <property type="entry name" value="PTERIN-4-ALPHA-CARBINOLAMINE DEHYDRATASE-RELATED"/>
    <property type="match status" value="1"/>
</dbReference>
<evidence type="ECO:0000256" key="3">
    <source>
        <dbReference type="ARBA" id="ARBA00023239"/>
    </source>
</evidence>
<evidence type="ECO:0000256" key="2">
    <source>
        <dbReference type="ARBA" id="ARBA00006472"/>
    </source>
</evidence>
<dbReference type="Pfam" id="PF01329">
    <property type="entry name" value="Pterin_4a"/>
    <property type="match status" value="1"/>
</dbReference>
<dbReference type="RefSeq" id="WP_035233281.1">
    <property type="nucleotide sequence ID" value="NZ_ARXV01000009.1"/>
</dbReference>
<comment type="catalytic activity">
    <reaction evidence="1 4">
        <text>(4aS,6R)-4a-hydroxy-L-erythro-5,6,7,8-tetrahydrobiopterin = (6R)-L-erythro-6,7-dihydrobiopterin + H2O</text>
        <dbReference type="Rhea" id="RHEA:11920"/>
        <dbReference type="ChEBI" id="CHEBI:15377"/>
        <dbReference type="ChEBI" id="CHEBI:15642"/>
        <dbReference type="ChEBI" id="CHEBI:43120"/>
        <dbReference type="EC" id="4.2.1.96"/>
    </reaction>
</comment>
<keyword evidence="7" id="KW-1185">Reference proteome</keyword>
<name>A0A095TPI4_9GAMM</name>
<gene>
    <name evidence="6" type="ORF">Y5S_02373</name>
</gene>
<comment type="caution">
    <text evidence="6">The sequence shown here is derived from an EMBL/GenBank/DDBJ whole genome shotgun (WGS) entry which is preliminary data.</text>
</comment>
<dbReference type="InterPro" id="IPR001533">
    <property type="entry name" value="Pterin_deHydtase"/>
</dbReference>
<feature type="region of interest" description="Disordered" evidence="5">
    <location>
        <begin position="1"/>
        <end position="20"/>
    </location>
</feature>
<evidence type="ECO:0000313" key="6">
    <source>
        <dbReference type="EMBL" id="KGD64318.1"/>
    </source>
</evidence>
<evidence type="ECO:0000256" key="5">
    <source>
        <dbReference type="SAM" id="MobiDB-lite"/>
    </source>
</evidence>
<evidence type="ECO:0000313" key="7">
    <source>
        <dbReference type="Proteomes" id="UP000029444"/>
    </source>
</evidence>
<dbReference type="EMBL" id="ARXV01000009">
    <property type="protein sequence ID" value="KGD64318.1"/>
    <property type="molecule type" value="Genomic_DNA"/>
</dbReference>
<dbReference type="InterPro" id="IPR050376">
    <property type="entry name" value="Pterin-4-alpha-carb_dehyd"/>
</dbReference>
<comment type="similarity">
    <text evidence="2 4">Belongs to the pterin-4-alpha-carbinolamine dehydratase family.</text>
</comment>
<reference evidence="6 7" key="1">
    <citation type="submission" date="2012-09" db="EMBL/GenBank/DDBJ databases">
        <title>Genome Sequence of alkane-degrading Bacterium Alcanivorax sp. 19-m-6.</title>
        <authorList>
            <person name="Lai Q."/>
            <person name="Shao Z."/>
        </authorList>
    </citation>
    <scope>NUCLEOTIDE SEQUENCE [LARGE SCALE GENOMIC DNA]</scope>
    <source>
        <strain evidence="6 7">19-m-6</strain>
    </source>
</reference>
<dbReference type="OrthoDB" id="5294615at2"/>
<dbReference type="SUPFAM" id="SSF55248">
    <property type="entry name" value="PCD-like"/>
    <property type="match status" value="1"/>
</dbReference>
<dbReference type="NCBIfam" id="NF002016">
    <property type="entry name" value="PRK00823.1-1"/>
    <property type="match status" value="1"/>
</dbReference>
<dbReference type="PATRIC" id="fig|1177154.3.peg.2407"/>
<dbReference type="GO" id="GO:0008124">
    <property type="term" value="F:4-alpha-hydroxytetrahydrobiopterin dehydratase activity"/>
    <property type="evidence" value="ECO:0007669"/>
    <property type="project" value="UniProtKB-UniRule"/>
</dbReference>
<organism evidence="6 7">
    <name type="scientific">Alcanivorax nanhaiticus</name>
    <dbReference type="NCBI Taxonomy" id="1177154"/>
    <lineage>
        <taxon>Bacteria</taxon>
        <taxon>Pseudomonadati</taxon>
        <taxon>Pseudomonadota</taxon>
        <taxon>Gammaproteobacteria</taxon>
        <taxon>Oceanospirillales</taxon>
        <taxon>Alcanivoracaceae</taxon>
        <taxon>Alcanivorax</taxon>
    </lineage>
</organism>
<dbReference type="InterPro" id="IPR036428">
    <property type="entry name" value="PCD_sf"/>
</dbReference>
<accession>A0A095TPI4</accession>